<protein>
    <recommendedName>
        <fullName evidence="4">DUF3290 domain-containing protein</fullName>
    </recommendedName>
</protein>
<sequence length="163" mass="19011">MVKKLKKRILGGREMNFYNLDYITQHQSFNLVLRSVILIVLLAIVMLTSLHYMRNRLKTRLRDISIGIVVLMFILLGIQVEDYMQNNHDFSQSQVLVKFIKSVATDKDLKPEDVLVNSTTLKDGIIVRYNKEDYTVHLNDDNNSYTLERTHVIDHRVYVNGGK</sequence>
<proteinExistence type="predicted"/>
<keyword evidence="1" id="KW-0812">Transmembrane</keyword>
<reference evidence="2 3" key="1">
    <citation type="journal article" date="2013" name="BMC Microbiol.">
        <title>Dynamics of fecal microbial communities in children with diarrhea of unknown etiology and genomic analysis of associated Streptococcus lutetiensis.</title>
        <authorList>
            <person name="Jin D."/>
            <person name="Chen C."/>
            <person name="Li L."/>
            <person name="Lu S."/>
            <person name="Li Z."/>
            <person name="Zhou Z."/>
            <person name="Jing H."/>
            <person name="Xu Y."/>
            <person name="Du P."/>
            <person name="Wang H."/>
            <person name="Xiong Y."/>
            <person name="Zheng H."/>
            <person name="Bai X."/>
            <person name="Sun H."/>
            <person name="Wang L."/>
            <person name="Ye C."/>
            <person name="Gottschalk M."/>
            <person name="Xu J."/>
        </authorList>
    </citation>
    <scope>NUCLEOTIDE SEQUENCE [LARGE SCALE GENOMIC DNA]</scope>
    <source>
        <strain evidence="2 3">033</strain>
    </source>
</reference>
<dbReference type="Proteomes" id="UP000015268">
    <property type="component" value="Chromosome"/>
</dbReference>
<evidence type="ECO:0000313" key="2">
    <source>
        <dbReference type="EMBL" id="AGS06233.1"/>
    </source>
</evidence>
<keyword evidence="1" id="KW-1133">Transmembrane helix</keyword>
<evidence type="ECO:0008006" key="4">
    <source>
        <dbReference type="Google" id="ProtNLM"/>
    </source>
</evidence>
<dbReference type="InterPro" id="IPR021707">
    <property type="entry name" value="DUF3290"/>
</dbReference>
<keyword evidence="1" id="KW-0472">Membrane</keyword>
<organism evidence="2 3">
    <name type="scientific">Streptococcus lutetiensis 033</name>
    <dbReference type="NCBI Taxonomy" id="1076934"/>
    <lineage>
        <taxon>Bacteria</taxon>
        <taxon>Bacillati</taxon>
        <taxon>Bacillota</taxon>
        <taxon>Bacilli</taxon>
        <taxon>Lactobacillales</taxon>
        <taxon>Streptococcaceae</taxon>
        <taxon>Streptococcus</taxon>
    </lineage>
</organism>
<accession>A0AB33ANV9</accession>
<feature type="transmembrane region" description="Helical" evidence="1">
    <location>
        <begin position="31"/>
        <end position="52"/>
    </location>
</feature>
<gene>
    <name evidence="2" type="ORF">KE3_1774</name>
</gene>
<dbReference type="Pfam" id="PF11694">
    <property type="entry name" value="DUF3290"/>
    <property type="match status" value="1"/>
</dbReference>
<dbReference type="AlphaFoldDB" id="A0AB33ANV9"/>
<name>A0AB33ANV9_9STRE</name>
<dbReference type="KEGG" id="slu:KE3_1774"/>
<dbReference type="EMBL" id="CP003025">
    <property type="protein sequence ID" value="AGS06233.1"/>
    <property type="molecule type" value="Genomic_DNA"/>
</dbReference>
<feature type="transmembrane region" description="Helical" evidence="1">
    <location>
        <begin position="64"/>
        <end position="80"/>
    </location>
</feature>
<keyword evidence="3" id="KW-1185">Reference proteome</keyword>
<evidence type="ECO:0000313" key="3">
    <source>
        <dbReference type="Proteomes" id="UP000015268"/>
    </source>
</evidence>
<evidence type="ECO:0000256" key="1">
    <source>
        <dbReference type="SAM" id="Phobius"/>
    </source>
</evidence>